<dbReference type="Proteomes" id="UP000298693">
    <property type="component" value="Chromosome"/>
</dbReference>
<evidence type="ECO:0000313" key="2">
    <source>
        <dbReference type="EMBL" id="QCO14549.1"/>
    </source>
</evidence>
<evidence type="ECO:0000313" key="3">
    <source>
        <dbReference type="Proteomes" id="UP000298693"/>
    </source>
</evidence>
<sequence>MGEGVPLRCPHPPTLARGSLPPPLRRGGPSFPPLRSGGGSGWGPVSDTPHTPNKKGAPQPGAPSHFPSSLYREARFAALTRARSEAVTMSASMPTPNRVRSSLVFTST</sequence>
<dbReference type="EMBL" id="CP032345">
    <property type="protein sequence ID" value="QCO14549.1"/>
    <property type="molecule type" value="Genomic_DNA"/>
</dbReference>
<name>A0A4D8R5S3_AZOBR</name>
<feature type="region of interest" description="Disordered" evidence="1">
    <location>
        <begin position="1"/>
        <end position="69"/>
    </location>
</feature>
<reference evidence="2 3" key="1">
    <citation type="submission" date="2018-09" db="EMBL/GenBank/DDBJ databases">
        <title>Whole genome based analysis of evolution and adaptive divergence in Indian and Brazilian strains of Azospirillum brasilense.</title>
        <authorList>
            <person name="Singh C."/>
            <person name="Tripathi A.K."/>
        </authorList>
    </citation>
    <scope>NUCLEOTIDE SEQUENCE [LARGE SCALE GENOMIC DNA]</scope>
    <source>
        <strain evidence="2 3">MTCC4039</strain>
    </source>
</reference>
<feature type="compositionally biased region" description="Low complexity" evidence="1">
    <location>
        <begin position="25"/>
        <end position="35"/>
    </location>
</feature>
<dbReference type="AlphaFoldDB" id="A0A4D8R5S3"/>
<accession>A0A4D8R5S3</accession>
<organism evidence="2 3">
    <name type="scientific">Azospirillum brasilense</name>
    <dbReference type="NCBI Taxonomy" id="192"/>
    <lineage>
        <taxon>Bacteria</taxon>
        <taxon>Pseudomonadati</taxon>
        <taxon>Pseudomonadota</taxon>
        <taxon>Alphaproteobacteria</taxon>
        <taxon>Rhodospirillales</taxon>
        <taxon>Azospirillaceae</taxon>
        <taxon>Azospirillum</taxon>
    </lineage>
</organism>
<gene>
    <name evidence="2" type="ORF">D3869_04525</name>
</gene>
<evidence type="ECO:0000256" key="1">
    <source>
        <dbReference type="SAM" id="MobiDB-lite"/>
    </source>
</evidence>
<feature type="region of interest" description="Disordered" evidence="1">
    <location>
        <begin position="85"/>
        <end position="108"/>
    </location>
</feature>
<feature type="compositionally biased region" description="Polar residues" evidence="1">
    <location>
        <begin position="87"/>
        <end position="108"/>
    </location>
</feature>
<protein>
    <submittedName>
        <fullName evidence="2">Uncharacterized protein</fullName>
    </submittedName>
</protein>
<proteinExistence type="predicted"/>